<accession>A0A2P2PWZ7</accession>
<dbReference type="AlphaFoldDB" id="A0A2P2PWZ7"/>
<protein>
    <submittedName>
        <fullName evidence="1">Uncharacterized protein</fullName>
    </submittedName>
</protein>
<dbReference type="EMBL" id="GGEC01078780">
    <property type="protein sequence ID" value="MBX59264.1"/>
    <property type="molecule type" value="Transcribed_RNA"/>
</dbReference>
<proteinExistence type="predicted"/>
<evidence type="ECO:0000313" key="1">
    <source>
        <dbReference type="EMBL" id="MBX59264.1"/>
    </source>
</evidence>
<reference evidence="1" key="1">
    <citation type="submission" date="2018-02" db="EMBL/GenBank/DDBJ databases">
        <title>Rhizophora mucronata_Transcriptome.</title>
        <authorList>
            <person name="Meera S.P."/>
            <person name="Sreeshan A."/>
            <person name="Augustine A."/>
        </authorList>
    </citation>
    <scope>NUCLEOTIDE SEQUENCE</scope>
    <source>
        <tissue evidence="1">Leaf</tissue>
    </source>
</reference>
<organism evidence="1">
    <name type="scientific">Rhizophora mucronata</name>
    <name type="common">Asiatic mangrove</name>
    <dbReference type="NCBI Taxonomy" id="61149"/>
    <lineage>
        <taxon>Eukaryota</taxon>
        <taxon>Viridiplantae</taxon>
        <taxon>Streptophyta</taxon>
        <taxon>Embryophyta</taxon>
        <taxon>Tracheophyta</taxon>
        <taxon>Spermatophyta</taxon>
        <taxon>Magnoliopsida</taxon>
        <taxon>eudicotyledons</taxon>
        <taxon>Gunneridae</taxon>
        <taxon>Pentapetalae</taxon>
        <taxon>rosids</taxon>
        <taxon>fabids</taxon>
        <taxon>Malpighiales</taxon>
        <taxon>Rhizophoraceae</taxon>
        <taxon>Rhizophora</taxon>
    </lineage>
</organism>
<sequence length="21" mass="2362">MYDTVALASKEPLLLLKPFLV</sequence>
<name>A0A2P2PWZ7_RHIMU</name>